<name>B9KZ54_THERP</name>
<dbReference type="GO" id="GO:0051903">
    <property type="term" value="F:S-(hydroxymethyl)glutathione dehydrogenase [NAD(P)+] activity"/>
    <property type="evidence" value="ECO:0007669"/>
    <property type="project" value="TreeGrafter"/>
</dbReference>
<dbReference type="PROSITE" id="PS00059">
    <property type="entry name" value="ADH_ZINC"/>
    <property type="match status" value="1"/>
</dbReference>
<evidence type="ECO:0000313" key="9">
    <source>
        <dbReference type="Proteomes" id="UP000000447"/>
    </source>
</evidence>
<dbReference type="PANTHER" id="PTHR43880:SF12">
    <property type="entry name" value="ALCOHOL DEHYDROGENASE CLASS-3"/>
    <property type="match status" value="1"/>
</dbReference>
<gene>
    <name evidence="8" type="ordered locus">trd_0767</name>
</gene>
<keyword evidence="2 6" id="KW-0479">Metal-binding</keyword>
<protein>
    <submittedName>
        <fullName evidence="8">Alcohol dehydrogenase class III</fullName>
    </submittedName>
</protein>
<evidence type="ECO:0000256" key="2">
    <source>
        <dbReference type="ARBA" id="ARBA00022723"/>
    </source>
</evidence>
<dbReference type="CDD" id="cd05279">
    <property type="entry name" value="Zn_ADH1"/>
    <property type="match status" value="1"/>
</dbReference>
<evidence type="ECO:0000256" key="4">
    <source>
        <dbReference type="ARBA" id="ARBA00023002"/>
    </source>
</evidence>
<evidence type="ECO:0000259" key="7">
    <source>
        <dbReference type="SMART" id="SM00829"/>
    </source>
</evidence>
<keyword evidence="5" id="KW-0520">NAD</keyword>
<dbReference type="InterPro" id="IPR013149">
    <property type="entry name" value="ADH-like_C"/>
</dbReference>
<dbReference type="InterPro" id="IPR013154">
    <property type="entry name" value="ADH-like_N"/>
</dbReference>
<dbReference type="AlphaFoldDB" id="B9KZ54"/>
<accession>B9KZ54</accession>
<dbReference type="InterPro" id="IPR011032">
    <property type="entry name" value="GroES-like_sf"/>
</dbReference>
<feature type="domain" description="Enoyl reductase (ER)" evidence="7">
    <location>
        <begin position="13"/>
        <end position="367"/>
    </location>
</feature>
<dbReference type="SMART" id="SM00829">
    <property type="entry name" value="PKS_ER"/>
    <property type="match status" value="1"/>
</dbReference>
<evidence type="ECO:0000256" key="6">
    <source>
        <dbReference type="RuleBase" id="RU361277"/>
    </source>
</evidence>
<dbReference type="GO" id="GO:0005829">
    <property type="term" value="C:cytosol"/>
    <property type="evidence" value="ECO:0007669"/>
    <property type="project" value="TreeGrafter"/>
</dbReference>
<comment type="similarity">
    <text evidence="6">Belongs to the zinc-containing alcohol dehydrogenase family.</text>
</comment>
<dbReference type="PANTHER" id="PTHR43880">
    <property type="entry name" value="ALCOHOL DEHYDROGENASE"/>
    <property type="match status" value="1"/>
</dbReference>
<organism evidence="8 9">
    <name type="scientific">Thermomicrobium roseum (strain ATCC 27502 / DSM 5159 / P-2)</name>
    <dbReference type="NCBI Taxonomy" id="309801"/>
    <lineage>
        <taxon>Bacteria</taxon>
        <taxon>Pseudomonadati</taxon>
        <taxon>Thermomicrobiota</taxon>
        <taxon>Thermomicrobia</taxon>
        <taxon>Thermomicrobiales</taxon>
        <taxon>Thermomicrobiaceae</taxon>
        <taxon>Thermomicrobium</taxon>
    </lineage>
</organism>
<dbReference type="Gene3D" id="3.40.50.720">
    <property type="entry name" value="NAD(P)-binding Rossmann-like Domain"/>
    <property type="match status" value="1"/>
</dbReference>
<comment type="cofactor">
    <cofactor evidence="1 6">
        <name>Zn(2+)</name>
        <dbReference type="ChEBI" id="CHEBI:29105"/>
    </cofactor>
</comment>
<sequence length="369" mass="39478">MRARAAVLAEVKKPLEIWELEVDAPKEGEVLVRVVAAGVCHSDLHYIQGDLETPLPAIPGHEGAGVVEAVGPGVTRFRPGDPVVFVFRAFCGHCFYCLNGRPALCDFSNPIRRTGRMFDGTTRFHRNGTDVHHVLGVSCFAEYTVVPEQGLLSLPPDIPLDRAALVGCGVTTGVGAVLFAAGVRAGETVLVIGCGGVGLNVVQGAALVGAGPVIAADVVPQKLEWARQLGATHTIDPREQDVVEVVRELTGGRGADYAFEVIGRADTIQQAYAATRKGGTTVIVGLTPMGTTVPLDPLDLLRTEKTIKATLYGSANLPRDIPRLLELYRLGRLRLDELISRRLRLEEINDGFEAMLAGSVARSIVVFEH</sequence>
<dbReference type="SUPFAM" id="SSF51735">
    <property type="entry name" value="NAD(P)-binding Rossmann-fold domains"/>
    <property type="match status" value="1"/>
</dbReference>
<dbReference type="Pfam" id="PF00107">
    <property type="entry name" value="ADH_zinc_N"/>
    <property type="match status" value="1"/>
</dbReference>
<keyword evidence="9" id="KW-1185">Reference proteome</keyword>
<reference evidence="8 9" key="1">
    <citation type="journal article" date="2009" name="PLoS ONE">
        <title>Complete genome sequence of the aerobic CO-oxidizing thermophile Thermomicrobium roseum.</title>
        <authorList>
            <person name="Wu D."/>
            <person name="Raymond J."/>
            <person name="Wu M."/>
            <person name="Chatterji S."/>
            <person name="Ren Q."/>
            <person name="Graham J.E."/>
            <person name="Bryant D.A."/>
            <person name="Robb F."/>
            <person name="Colman A."/>
            <person name="Tallon L.J."/>
            <person name="Badger J.H."/>
            <person name="Madupu R."/>
            <person name="Ward N.L."/>
            <person name="Eisen J.A."/>
        </authorList>
    </citation>
    <scope>NUCLEOTIDE SEQUENCE [LARGE SCALE GENOMIC DNA]</scope>
    <source>
        <strain evidence="9">ATCC 27502 / DSM 5159 / P-2</strain>
    </source>
</reference>
<dbReference type="Proteomes" id="UP000000447">
    <property type="component" value="Chromosome"/>
</dbReference>
<dbReference type="STRING" id="309801.trd_0767"/>
<dbReference type="InterPro" id="IPR002328">
    <property type="entry name" value="ADH_Zn_CS"/>
</dbReference>
<dbReference type="InterPro" id="IPR036291">
    <property type="entry name" value="NAD(P)-bd_dom_sf"/>
</dbReference>
<dbReference type="GO" id="GO:0008270">
    <property type="term" value="F:zinc ion binding"/>
    <property type="evidence" value="ECO:0007669"/>
    <property type="project" value="InterPro"/>
</dbReference>
<evidence type="ECO:0000256" key="5">
    <source>
        <dbReference type="ARBA" id="ARBA00023027"/>
    </source>
</evidence>
<dbReference type="RefSeq" id="WP_012642153.1">
    <property type="nucleotide sequence ID" value="NC_011959.1"/>
</dbReference>
<dbReference type="SUPFAM" id="SSF50129">
    <property type="entry name" value="GroES-like"/>
    <property type="match status" value="2"/>
</dbReference>
<dbReference type="FunFam" id="3.40.50.720:FF:000003">
    <property type="entry name" value="S-(hydroxymethyl)glutathione dehydrogenase"/>
    <property type="match status" value="1"/>
</dbReference>
<dbReference type="HOGENOM" id="CLU_026673_14_1_0"/>
<keyword evidence="4" id="KW-0560">Oxidoreductase</keyword>
<dbReference type="EMBL" id="CP001275">
    <property type="protein sequence ID" value="ACM05506.1"/>
    <property type="molecule type" value="Genomic_DNA"/>
</dbReference>
<dbReference type="Pfam" id="PF08240">
    <property type="entry name" value="ADH_N"/>
    <property type="match status" value="1"/>
</dbReference>
<dbReference type="OrthoDB" id="9806940at2"/>
<dbReference type="InterPro" id="IPR020843">
    <property type="entry name" value="ER"/>
</dbReference>
<keyword evidence="3 6" id="KW-0862">Zinc</keyword>
<proteinExistence type="inferred from homology"/>
<evidence type="ECO:0000256" key="3">
    <source>
        <dbReference type="ARBA" id="ARBA00022833"/>
    </source>
</evidence>
<dbReference type="eggNOG" id="COG1062">
    <property type="taxonomic scope" value="Bacteria"/>
</dbReference>
<evidence type="ECO:0000313" key="8">
    <source>
        <dbReference type="EMBL" id="ACM05506.1"/>
    </source>
</evidence>
<dbReference type="GO" id="GO:0046294">
    <property type="term" value="P:formaldehyde catabolic process"/>
    <property type="evidence" value="ECO:0007669"/>
    <property type="project" value="TreeGrafter"/>
</dbReference>
<dbReference type="Gene3D" id="3.90.180.10">
    <property type="entry name" value="Medium-chain alcohol dehydrogenases, catalytic domain"/>
    <property type="match status" value="1"/>
</dbReference>
<dbReference type="KEGG" id="tro:trd_0767"/>
<evidence type="ECO:0000256" key="1">
    <source>
        <dbReference type="ARBA" id="ARBA00001947"/>
    </source>
</evidence>